<dbReference type="SUPFAM" id="SSF53474">
    <property type="entry name" value="alpha/beta-Hydrolases"/>
    <property type="match status" value="1"/>
</dbReference>
<reference evidence="2" key="1">
    <citation type="submission" date="2018-07" db="EMBL/GenBank/DDBJ databases">
        <title>Streptacidiphilus bronchialis DSM 106435 chromosome.</title>
        <authorList>
            <person name="Batra D."/>
            <person name="Gulvik C.A."/>
        </authorList>
    </citation>
    <scope>NUCLEOTIDE SEQUENCE [LARGE SCALE GENOMIC DNA]</scope>
    <source>
        <strain evidence="2">DSM 106435</strain>
    </source>
</reference>
<dbReference type="InterPro" id="IPR029058">
    <property type="entry name" value="AB_hydrolase_fold"/>
</dbReference>
<gene>
    <name evidence="1" type="ORF">C7M71_026350</name>
</gene>
<dbReference type="AlphaFoldDB" id="A0A345T339"/>
<name>A0A345T339_9ACTN</name>
<dbReference type="RefSeq" id="WP_111493170.1">
    <property type="nucleotide sequence ID" value="NZ_CP031264.1"/>
</dbReference>
<protein>
    <submittedName>
        <fullName evidence="1">Serine peptidase</fullName>
    </submittedName>
</protein>
<proteinExistence type="predicted"/>
<organism evidence="1 2">
    <name type="scientific">Peterkaempfera bronchialis</name>
    <dbReference type="NCBI Taxonomy" id="2126346"/>
    <lineage>
        <taxon>Bacteria</taxon>
        <taxon>Bacillati</taxon>
        <taxon>Actinomycetota</taxon>
        <taxon>Actinomycetes</taxon>
        <taxon>Kitasatosporales</taxon>
        <taxon>Streptomycetaceae</taxon>
        <taxon>Peterkaempfera</taxon>
    </lineage>
</organism>
<dbReference type="OrthoDB" id="3483116at2"/>
<keyword evidence="2" id="KW-1185">Reference proteome</keyword>
<evidence type="ECO:0000313" key="1">
    <source>
        <dbReference type="EMBL" id="AXI80394.1"/>
    </source>
</evidence>
<dbReference type="Gene3D" id="3.40.50.1820">
    <property type="entry name" value="alpha/beta hydrolase"/>
    <property type="match status" value="1"/>
</dbReference>
<accession>A0A345T339</accession>
<dbReference type="Proteomes" id="UP000249340">
    <property type="component" value="Chromosome"/>
</dbReference>
<dbReference type="KEGG" id="stri:C7M71_026350"/>
<dbReference type="EMBL" id="CP031264">
    <property type="protein sequence ID" value="AXI80394.1"/>
    <property type="molecule type" value="Genomic_DNA"/>
</dbReference>
<evidence type="ECO:0000313" key="2">
    <source>
        <dbReference type="Proteomes" id="UP000249340"/>
    </source>
</evidence>
<sequence length="284" mass="29946">MTDPTPVVAVHGIGNLQPGRAPAEAAALLAAQWQPRLAAGYAAAGLPHLPVPRLEVAYYAHLLAEPQAQGAWDGDLDELTGHQSVVAAAWLLAAGVPAPAEAQGPATLPLRQALGWLAARRGVAADTLGRVVVALAREVYVYLSRAERRRRIRDTVAEAVRTHRPRVVLAHSLGSVVAYEALHAHPDLEVDLLVTLGSPLGLPGAVFEALEPEPRDGRGARPPGVARWVNLADPGDLVALPPRLGGRFPVDRHEEAYIGRMDFHTLGGYLGSGLTATAMAAYAT</sequence>